<keyword evidence="5" id="KW-1185">Reference proteome</keyword>
<accession>R7UZD9</accession>
<dbReference type="InterPro" id="IPR034464">
    <property type="entry name" value="PAR10_RRM1_2"/>
</dbReference>
<dbReference type="CDD" id="cd00590">
    <property type="entry name" value="RRM_SF"/>
    <property type="match status" value="1"/>
</dbReference>
<keyword evidence="1" id="KW-0694">RNA-binding</keyword>
<gene>
    <name evidence="3" type="ORF">CAPTEDRAFT_212668</name>
</gene>
<name>R7UZD9_CAPTE</name>
<protein>
    <recommendedName>
        <fullName evidence="2">RRM domain-containing protein</fullName>
    </recommendedName>
</protein>
<dbReference type="OrthoDB" id="6161426at2759"/>
<evidence type="ECO:0000259" key="2">
    <source>
        <dbReference type="PROSITE" id="PS50102"/>
    </source>
</evidence>
<dbReference type="SMART" id="SM00360">
    <property type="entry name" value="RRM"/>
    <property type="match status" value="8"/>
</dbReference>
<reference evidence="5" key="1">
    <citation type="submission" date="2012-12" db="EMBL/GenBank/DDBJ databases">
        <authorList>
            <person name="Hellsten U."/>
            <person name="Grimwood J."/>
            <person name="Chapman J.A."/>
            <person name="Shapiro H."/>
            <person name="Aerts A."/>
            <person name="Otillar R.P."/>
            <person name="Terry A.Y."/>
            <person name="Boore J.L."/>
            <person name="Simakov O."/>
            <person name="Marletaz F."/>
            <person name="Cho S.-J."/>
            <person name="Edsinger-Gonzales E."/>
            <person name="Havlak P."/>
            <person name="Kuo D.-H."/>
            <person name="Larsson T."/>
            <person name="Lv J."/>
            <person name="Arendt D."/>
            <person name="Savage R."/>
            <person name="Osoegawa K."/>
            <person name="de Jong P."/>
            <person name="Lindberg D.R."/>
            <person name="Seaver E.C."/>
            <person name="Weisblat D.A."/>
            <person name="Putnam N.H."/>
            <person name="Grigoriev I.V."/>
            <person name="Rokhsar D.S."/>
        </authorList>
    </citation>
    <scope>NUCLEOTIDE SEQUENCE</scope>
    <source>
        <strain evidence="5">I ESC-2004</strain>
    </source>
</reference>
<dbReference type="CDD" id="cd12547">
    <property type="entry name" value="RRM1_2_PAR10"/>
    <property type="match status" value="1"/>
</dbReference>
<evidence type="ECO:0000256" key="1">
    <source>
        <dbReference type="PROSITE-ProRule" id="PRU00176"/>
    </source>
</evidence>
<dbReference type="OMA" id="QEECAST"/>
<dbReference type="Pfam" id="PF23084">
    <property type="entry name" value="KH_PARP14_1"/>
    <property type="match status" value="1"/>
</dbReference>
<feature type="domain" description="RRM" evidence="2">
    <location>
        <begin position="537"/>
        <end position="614"/>
    </location>
</feature>
<dbReference type="EMBL" id="AMQN01005710">
    <property type="status" value="NOT_ANNOTATED_CDS"/>
    <property type="molecule type" value="Genomic_DNA"/>
</dbReference>
<dbReference type="InterPro" id="IPR012677">
    <property type="entry name" value="Nucleotide-bd_a/b_plait_sf"/>
</dbReference>
<reference evidence="4" key="3">
    <citation type="submission" date="2015-06" db="UniProtKB">
        <authorList>
            <consortium name="EnsemblMetazoa"/>
        </authorList>
    </citation>
    <scope>IDENTIFICATION</scope>
</reference>
<dbReference type="GO" id="GO:0003723">
    <property type="term" value="F:RNA binding"/>
    <property type="evidence" value="ECO:0007669"/>
    <property type="project" value="UniProtKB-UniRule"/>
</dbReference>
<dbReference type="Proteomes" id="UP000014760">
    <property type="component" value="Unassembled WGS sequence"/>
</dbReference>
<dbReference type="Pfam" id="PF23085">
    <property type="entry name" value="RRM_PARP14_3"/>
    <property type="match status" value="5"/>
</dbReference>
<dbReference type="PANTHER" id="PTHR15225">
    <property type="entry name" value="INTERFERON-INDUCED PROTEIN 35/NMI N-MYC/STAT INTERACTING PROTEIN"/>
    <property type="match status" value="1"/>
</dbReference>
<dbReference type="AlphaFoldDB" id="R7UZD9"/>
<organism evidence="3">
    <name type="scientific">Capitella teleta</name>
    <name type="common">Polychaete worm</name>
    <dbReference type="NCBI Taxonomy" id="283909"/>
    <lineage>
        <taxon>Eukaryota</taxon>
        <taxon>Metazoa</taxon>
        <taxon>Spiralia</taxon>
        <taxon>Lophotrochozoa</taxon>
        <taxon>Annelida</taxon>
        <taxon>Polychaeta</taxon>
        <taxon>Sedentaria</taxon>
        <taxon>Scolecida</taxon>
        <taxon>Capitellidae</taxon>
        <taxon>Capitella</taxon>
    </lineage>
</organism>
<dbReference type="InterPro" id="IPR035979">
    <property type="entry name" value="RBD_domain_sf"/>
</dbReference>
<dbReference type="Gene3D" id="3.30.70.330">
    <property type="match status" value="7"/>
</dbReference>
<dbReference type="PROSITE" id="PS50102">
    <property type="entry name" value="RRM"/>
    <property type="match status" value="2"/>
</dbReference>
<evidence type="ECO:0000313" key="3">
    <source>
        <dbReference type="EMBL" id="ELU11622.1"/>
    </source>
</evidence>
<feature type="domain" description="RRM" evidence="2">
    <location>
        <begin position="111"/>
        <end position="187"/>
    </location>
</feature>
<dbReference type="InterPro" id="IPR057044">
    <property type="entry name" value="PARP14_KH_1"/>
</dbReference>
<evidence type="ECO:0000313" key="4">
    <source>
        <dbReference type="EnsemblMetazoa" id="CapteP212668"/>
    </source>
</evidence>
<dbReference type="STRING" id="283909.R7UZD9"/>
<proteinExistence type="predicted"/>
<dbReference type="EMBL" id="KB296584">
    <property type="protein sequence ID" value="ELU11622.1"/>
    <property type="molecule type" value="Genomic_DNA"/>
</dbReference>
<evidence type="ECO:0000313" key="5">
    <source>
        <dbReference type="Proteomes" id="UP000014760"/>
    </source>
</evidence>
<dbReference type="SUPFAM" id="SSF54928">
    <property type="entry name" value="RNA-binding domain, RBD"/>
    <property type="match status" value="2"/>
</dbReference>
<dbReference type="HOGENOM" id="CLU_274322_0_0_1"/>
<dbReference type="InterPro" id="IPR000504">
    <property type="entry name" value="RRM_dom"/>
</dbReference>
<sequence>MVISRRTTTSMMQESLTCRETEGKRVLISGIDDDDDDDLIKLLFSNKNRSGGGPIQNINFDKGNGTVLITFAEQHDAEGVLLKEKVTFLGITYVASNPVLSVNDQFNLADRQVLISGIDDDCHEDLIRFLFANKQLSGGGPIQDMNMDKGNGTVLITYEQNEDAENVLTKERVTVLGKTFDVSRPNVDGVADETIAIKLYDVPSNVNADVLKLLLERHLGRALSDGTDINIDEETHEAIITFADATEAERVAECHTIEHKNASMTVEKIVLETEATECFGDSQNSDRKVVVSGVGKLDEDLIKLLFANKKTCGGGPIESIHFDKTKDTALITYEEQSHASNVLEREEISISLKMSRPVAENEVKIKLLNIPPNAVEGDIESLLRKHLKSQDIKARIKLDRLRGFAIVKMADRAAAENIQMCKELRLKGSNIKVEWSQEDSVAQDIPAIESRVISVMNLSKDDDIDSVKLLLENQRRSGGGPIESFEYVKEGFHVITFTTPTDALNIYEYSLSKGIEWKGRPLSIHLLEPRQGEAQPHAIRVENLDPASMSKEILTLYFENARCSNGGPVSSIVAREDGKSAVVCFSDHKNAEKVVRKQLHVLNGIALHVTLLHPRPPPRLIKNPVEDNTLFLWGIPCSADVQTIRMFVEDAAGCDVSRISFAVEPGKALLLFDSQPNYNGLRRQCTRYPMLDQMVQVERVPQSRSIQVTGFSTTLQILELYFENTNRSSGGEVENTKGDKEYAIITFKDKSTLDRVLSRDHILEEQKLVIKKYFDCLGLLPLDHDDSSPGGPIPNDIKIKIDDEAVLAFLLQASNLRQAVEVNLRAVNCQILWPNKTSEPLILRYTLNRNTDGFYRASKDWERNVNQRILNSLSKLSSGKVSAVSEIWQQFNAKISEEIQDQDSERLTITLAESESSCTIAGEKTHVEDVIEKLKEMVMVMTKEEEFRKRRITDEIVLKEYWEKLILIGPALEKVKKQYPAMRIAFAPPKSTTLCFEGRYAEIQEAKKDVSNFLKKNPRKLMTANTTTKTLLSIPDLKPLILRRMNGHRLVWDASNQVHGVWIYTLDEGDLEMGIKAIRDVIKEHRLNFQSAKEQTLKRTLIDLLKKFNGKLSYEMNGNLLELSVSWDAENEVMAKINGIIQDPNHPRFRYTAYTSENCIGESEFSYNG</sequence>
<dbReference type="EnsemblMetazoa" id="CapteT212668">
    <property type="protein sequence ID" value="CapteP212668"/>
    <property type="gene ID" value="CapteG212668"/>
</dbReference>
<reference evidence="3 5" key="2">
    <citation type="journal article" date="2013" name="Nature">
        <title>Insights into bilaterian evolution from three spiralian genomes.</title>
        <authorList>
            <person name="Simakov O."/>
            <person name="Marletaz F."/>
            <person name="Cho S.J."/>
            <person name="Edsinger-Gonzales E."/>
            <person name="Havlak P."/>
            <person name="Hellsten U."/>
            <person name="Kuo D.H."/>
            <person name="Larsson T."/>
            <person name="Lv J."/>
            <person name="Arendt D."/>
            <person name="Savage R."/>
            <person name="Osoegawa K."/>
            <person name="de Jong P."/>
            <person name="Grimwood J."/>
            <person name="Chapman J.A."/>
            <person name="Shapiro H."/>
            <person name="Aerts A."/>
            <person name="Otillar R.P."/>
            <person name="Terry A.Y."/>
            <person name="Boore J.L."/>
            <person name="Grigoriev I.V."/>
            <person name="Lindberg D.R."/>
            <person name="Seaver E.C."/>
            <person name="Weisblat D.A."/>
            <person name="Putnam N.H."/>
            <person name="Rokhsar D.S."/>
        </authorList>
    </citation>
    <scope>NUCLEOTIDE SEQUENCE</scope>
    <source>
        <strain evidence="3 5">I ESC-2004</strain>
    </source>
</reference>